<evidence type="ECO:0000313" key="2">
    <source>
        <dbReference type="EMBL" id="KAH0878115.1"/>
    </source>
</evidence>
<comment type="caution">
    <text evidence="2">The sequence shown here is derived from an EMBL/GenBank/DDBJ whole genome shotgun (WGS) entry which is preliminary data.</text>
</comment>
<accession>A0ABQ7ZD15</accession>
<sequence>MRMKERLSGDMWRPLTSLLSPLTFEFPFSRRPRKGGSVTANDEGRAGLETADREDGEESRRGSPLHLVFHRRKRNSSSRKPARFCFDESERAGLDSVEASTPAHIHLSFCNPPTAFTNRSRYIQQHNEVKLSALGMANIHSSLLLVPPVIYAFDRGGGKMIQKISTLF</sequence>
<proteinExistence type="predicted"/>
<keyword evidence="3" id="KW-1185">Reference proteome</keyword>
<evidence type="ECO:0000313" key="3">
    <source>
        <dbReference type="Proteomes" id="UP000824890"/>
    </source>
</evidence>
<name>A0ABQ7ZD15_BRANA</name>
<reference evidence="2 3" key="1">
    <citation type="submission" date="2021-05" db="EMBL/GenBank/DDBJ databases">
        <title>Genome Assembly of Synthetic Allotetraploid Brassica napus Reveals Homoeologous Exchanges between Subgenomes.</title>
        <authorList>
            <person name="Davis J.T."/>
        </authorList>
    </citation>
    <scope>NUCLEOTIDE SEQUENCE [LARGE SCALE GENOMIC DNA]</scope>
    <source>
        <strain evidence="3">cv. Da-Ae</strain>
        <tissue evidence="2">Seedling</tissue>
    </source>
</reference>
<evidence type="ECO:0000256" key="1">
    <source>
        <dbReference type="SAM" id="MobiDB-lite"/>
    </source>
</evidence>
<dbReference type="Proteomes" id="UP000824890">
    <property type="component" value="Unassembled WGS sequence"/>
</dbReference>
<feature type="compositionally biased region" description="Basic and acidic residues" evidence="1">
    <location>
        <begin position="42"/>
        <end position="61"/>
    </location>
</feature>
<protein>
    <submittedName>
        <fullName evidence="2">Uncharacterized protein</fullName>
    </submittedName>
</protein>
<organism evidence="2 3">
    <name type="scientific">Brassica napus</name>
    <name type="common">Rape</name>
    <dbReference type="NCBI Taxonomy" id="3708"/>
    <lineage>
        <taxon>Eukaryota</taxon>
        <taxon>Viridiplantae</taxon>
        <taxon>Streptophyta</taxon>
        <taxon>Embryophyta</taxon>
        <taxon>Tracheophyta</taxon>
        <taxon>Spermatophyta</taxon>
        <taxon>Magnoliopsida</taxon>
        <taxon>eudicotyledons</taxon>
        <taxon>Gunneridae</taxon>
        <taxon>Pentapetalae</taxon>
        <taxon>rosids</taxon>
        <taxon>malvids</taxon>
        <taxon>Brassicales</taxon>
        <taxon>Brassicaceae</taxon>
        <taxon>Brassiceae</taxon>
        <taxon>Brassica</taxon>
    </lineage>
</organism>
<feature type="region of interest" description="Disordered" evidence="1">
    <location>
        <begin position="30"/>
        <end position="65"/>
    </location>
</feature>
<gene>
    <name evidence="2" type="ORF">HID58_065509</name>
</gene>
<dbReference type="EMBL" id="JAGKQM010000015">
    <property type="protein sequence ID" value="KAH0878115.1"/>
    <property type="molecule type" value="Genomic_DNA"/>
</dbReference>